<protein>
    <submittedName>
        <fullName evidence="1">Uncharacterized protein</fullName>
    </submittedName>
</protein>
<dbReference type="EMBL" id="MEUM01000140">
    <property type="protein sequence ID" value="OGC39256.1"/>
    <property type="molecule type" value="Genomic_DNA"/>
</dbReference>
<comment type="caution">
    <text evidence="1">The sequence shown here is derived from an EMBL/GenBank/DDBJ whole genome shotgun (WGS) entry which is preliminary data.</text>
</comment>
<sequence length="113" mass="12913">MFIINRPLKSSEILAKYNNIYGTMIKAVVDTEKSIMAIDDELHSDLESYLISSGSRQNNLWGINLFLNKPLPEWIDYTALINIRPSMNNRSMIIQDAAIQKKIAGIVYRLVEP</sequence>
<dbReference type="AlphaFoldDB" id="A0A1F4U2T8"/>
<proteinExistence type="predicted"/>
<reference evidence="1 2" key="1">
    <citation type="journal article" date="2016" name="Nat. Commun.">
        <title>Thousands of microbial genomes shed light on interconnected biogeochemical processes in an aquifer system.</title>
        <authorList>
            <person name="Anantharaman K."/>
            <person name="Brown C.T."/>
            <person name="Hug L.A."/>
            <person name="Sharon I."/>
            <person name="Castelle C.J."/>
            <person name="Probst A.J."/>
            <person name="Thomas B.C."/>
            <person name="Singh A."/>
            <person name="Wilkins M.J."/>
            <person name="Karaoz U."/>
            <person name="Brodie E.L."/>
            <person name="Williams K.H."/>
            <person name="Hubbard S.S."/>
            <person name="Banfield J.F."/>
        </authorList>
    </citation>
    <scope>NUCLEOTIDE SEQUENCE [LARGE SCALE GENOMIC DNA]</scope>
</reference>
<dbReference type="InterPro" id="IPR043731">
    <property type="entry name" value="DUF5674"/>
</dbReference>
<evidence type="ECO:0000313" key="1">
    <source>
        <dbReference type="EMBL" id="OGC39256.1"/>
    </source>
</evidence>
<organism evidence="1 2">
    <name type="scientific">candidate division WOR-3 bacterium RBG_13_43_14</name>
    <dbReference type="NCBI Taxonomy" id="1802590"/>
    <lineage>
        <taxon>Bacteria</taxon>
        <taxon>Bacteria division WOR-3</taxon>
    </lineage>
</organism>
<evidence type="ECO:0000313" key="2">
    <source>
        <dbReference type="Proteomes" id="UP000177025"/>
    </source>
</evidence>
<name>A0A1F4U2T8_UNCW3</name>
<gene>
    <name evidence="1" type="ORF">A2Y85_02790</name>
</gene>
<dbReference type="Proteomes" id="UP000177025">
    <property type="component" value="Unassembled WGS sequence"/>
</dbReference>
<dbReference type="Pfam" id="PF18924">
    <property type="entry name" value="DUF5674"/>
    <property type="match status" value="1"/>
</dbReference>
<accession>A0A1F4U2T8</accession>